<dbReference type="InterPro" id="IPR017853">
    <property type="entry name" value="GH"/>
</dbReference>
<evidence type="ECO:0000313" key="5">
    <source>
        <dbReference type="EMBL" id="TNM64960.1"/>
    </source>
</evidence>
<sequence length="330" mass="36698">MKHENQFNIPFESLDPPDFGGVIAGFECGLVHGGRHDLLATTKHTPEQRMREHFDIVRAHGVTTIRDGLVPGHHAVERLKAARDAGVRGMWDLSHYHRNVDPVRCARIAASAAMAINGTERLWLCPVNEPSLYPMLAGMPRHQSIDMAITMARVARDNHPAVGILTNDPITGIGERQYEATDAIVAAVDVDIVGVNYYPHTARTSLSKVLIKTWRRYGKPIMVSETSWHDGHPVHHRRYPGLNKGSWLRHVLDEADIARQRGAIIAGVCWYPIVDCPPWHAPRSRNRWSHGLIRADLSLDEALSAELTAMAGHSMFRGRNHGSRVAVVAA</sequence>
<keyword evidence="3 4" id="KW-0326">Glycosidase</keyword>
<comment type="catalytic activity">
    <reaction evidence="4">
        <text>The enzyme specifically hydrolyzes (1-&gt;4)-beta-D-galactosidic linkages in type I arabinogalactans.</text>
        <dbReference type="EC" id="3.2.1.89"/>
    </reaction>
</comment>
<dbReference type="EC" id="3.2.1.89" evidence="4"/>
<name>A0A5C4XR04_9HYPH</name>
<protein>
    <recommendedName>
        <fullName evidence="4">Arabinogalactan endo-beta-1,4-galactanase</fullName>
        <ecNumber evidence="4">3.2.1.89</ecNumber>
    </recommendedName>
</protein>
<dbReference type="GO" id="GO:0015926">
    <property type="term" value="F:glucosidase activity"/>
    <property type="evidence" value="ECO:0007669"/>
    <property type="project" value="InterPro"/>
</dbReference>
<dbReference type="GO" id="GO:0031218">
    <property type="term" value="F:arabinogalactan endo-1,4-beta-galactosidase activity"/>
    <property type="evidence" value="ECO:0007669"/>
    <property type="project" value="UniProtKB-EC"/>
</dbReference>
<proteinExistence type="inferred from homology"/>
<evidence type="ECO:0000256" key="4">
    <source>
        <dbReference type="RuleBase" id="RU361192"/>
    </source>
</evidence>
<evidence type="ECO:0000256" key="3">
    <source>
        <dbReference type="ARBA" id="ARBA00023295"/>
    </source>
</evidence>
<dbReference type="OrthoDB" id="9816564at2"/>
<dbReference type="Gene3D" id="3.20.20.80">
    <property type="entry name" value="Glycosidases"/>
    <property type="match status" value="1"/>
</dbReference>
<keyword evidence="2 4" id="KW-0378">Hydrolase</keyword>
<comment type="similarity">
    <text evidence="1 4">Belongs to the glycosyl hydrolase 53 family.</text>
</comment>
<organism evidence="5 6">
    <name type="scientific">Aliirhizobium smilacinae</name>
    <dbReference type="NCBI Taxonomy" id="1395944"/>
    <lineage>
        <taxon>Bacteria</taxon>
        <taxon>Pseudomonadati</taxon>
        <taxon>Pseudomonadota</taxon>
        <taxon>Alphaproteobacteria</taxon>
        <taxon>Hyphomicrobiales</taxon>
        <taxon>Rhizobiaceae</taxon>
        <taxon>Aliirhizobium</taxon>
    </lineage>
</organism>
<gene>
    <name evidence="5" type="ORF">FHP24_01255</name>
</gene>
<evidence type="ECO:0000313" key="6">
    <source>
        <dbReference type="Proteomes" id="UP000311605"/>
    </source>
</evidence>
<comment type="caution">
    <text evidence="5">The sequence shown here is derived from an EMBL/GenBank/DDBJ whole genome shotgun (WGS) entry which is preliminary data.</text>
</comment>
<dbReference type="InterPro" id="IPR011683">
    <property type="entry name" value="Glyco_hydro_53"/>
</dbReference>
<dbReference type="Proteomes" id="UP000311605">
    <property type="component" value="Unassembled WGS sequence"/>
</dbReference>
<dbReference type="Pfam" id="PF07745">
    <property type="entry name" value="Glyco_hydro_53"/>
    <property type="match status" value="1"/>
</dbReference>
<dbReference type="AlphaFoldDB" id="A0A5C4XR04"/>
<reference evidence="5 6" key="1">
    <citation type="submission" date="2019-06" db="EMBL/GenBank/DDBJ databases">
        <title>The draft genome of Rhizobium smilacinae PTYR-5.</title>
        <authorList>
            <person name="Liu L."/>
            <person name="Li L."/>
            <person name="Zhang X."/>
        </authorList>
    </citation>
    <scope>NUCLEOTIDE SEQUENCE [LARGE SCALE GENOMIC DNA]</scope>
    <source>
        <strain evidence="5 6">PTYR-5</strain>
    </source>
</reference>
<keyword evidence="6" id="KW-1185">Reference proteome</keyword>
<evidence type="ECO:0000256" key="2">
    <source>
        <dbReference type="ARBA" id="ARBA00022801"/>
    </source>
</evidence>
<evidence type="ECO:0000256" key="1">
    <source>
        <dbReference type="ARBA" id="ARBA00010687"/>
    </source>
</evidence>
<dbReference type="EMBL" id="VDMN01000001">
    <property type="protein sequence ID" value="TNM64960.1"/>
    <property type="molecule type" value="Genomic_DNA"/>
</dbReference>
<dbReference type="SUPFAM" id="SSF51445">
    <property type="entry name" value="(Trans)glycosidases"/>
    <property type="match status" value="1"/>
</dbReference>
<accession>A0A5C4XR04</accession>
<dbReference type="RefSeq" id="WP_139671770.1">
    <property type="nucleotide sequence ID" value="NZ_VDMN01000001.1"/>
</dbReference>